<accession>A0ABU7ARS2</accession>
<protein>
    <submittedName>
        <fullName evidence="1">Uncharacterized protein</fullName>
    </submittedName>
</protein>
<keyword evidence="2" id="KW-1185">Reference proteome</keyword>
<proteinExistence type="predicted"/>
<dbReference type="Proteomes" id="UP001345963">
    <property type="component" value="Unassembled WGS sequence"/>
</dbReference>
<reference evidence="1 2" key="1">
    <citation type="submission" date="2021-07" db="EMBL/GenBank/DDBJ databases">
        <authorList>
            <person name="Palmer J.M."/>
        </authorList>
    </citation>
    <scope>NUCLEOTIDE SEQUENCE [LARGE SCALE GENOMIC DNA]</scope>
    <source>
        <strain evidence="1 2">AT_MEX2019</strain>
        <tissue evidence="1">Muscle</tissue>
    </source>
</reference>
<name>A0ABU7ARS2_9TELE</name>
<organism evidence="1 2">
    <name type="scientific">Ataeniobius toweri</name>
    <dbReference type="NCBI Taxonomy" id="208326"/>
    <lineage>
        <taxon>Eukaryota</taxon>
        <taxon>Metazoa</taxon>
        <taxon>Chordata</taxon>
        <taxon>Craniata</taxon>
        <taxon>Vertebrata</taxon>
        <taxon>Euteleostomi</taxon>
        <taxon>Actinopterygii</taxon>
        <taxon>Neopterygii</taxon>
        <taxon>Teleostei</taxon>
        <taxon>Neoteleostei</taxon>
        <taxon>Acanthomorphata</taxon>
        <taxon>Ovalentaria</taxon>
        <taxon>Atherinomorphae</taxon>
        <taxon>Cyprinodontiformes</taxon>
        <taxon>Goodeidae</taxon>
        <taxon>Ataeniobius</taxon>
    </lineage>
</organism>
<evidence type="ECO:0000313" key="2">
    <source>
        <dbReference type="Proteomes" id="UP001345963"/>
    </source>
</evidence>
<comment type="caution">
    <text evidence="1">The sequence shown here is derived from an EMBL/GenBank/DDBJ whole genome shotgun (WGS) entry which is preliminary data.</text>
</comment>
<evidence type="ECO:0000313" key="1">
    <source>
        <dbReference type="EMBL" id="MED6240768.1"/>
    </source>
</evidence>
<gene>
    <name evidence="1" type="ORF">ATANTOWER_027749</name>
</gene>
<sequence>MHQEQVRLSAGNTDQTPALLVDTGWLLTKGLRFHTPGAPPPGHHEGHSIDNRCGERGPLGLYVSNIPGIWSKLSRSWEFNTSLAEGSARRSQQTLTMRLGLPSLSGFLLFQRIQLTTR</sequence>
<dbReference type="EMBL" id="JAHUTI010026496">
    <property type="protein sequence ID" value="MED6240768.1"/>
    <property type="molecule type" value="Genomic_DNA"/>
</dbReference>